<dbReference type="EMBL" id="L08257">
    <property type="protein sequence ID" value="AAA16457.1"/>
    <property type="molecule type" value="mRNA"/>
</dbReference>
<dbReference type="AlphaFoldDB" id="Q08181"/>
<organism evidence="4">
    <name type="scientific">Eimeria tenella</name>
    <name type="common">Coccidian parasite</name>
    <dbReference type="NCBI Taxonomy" id="5802"/>
    <lineage>
        <taxon>Eukaryota</taxon>
        <taxon>Sar</taxon>
        <taxon>Alveolata</taxon>
        <taxon>Apicomplexa</taxon>
        <taxon>Conoidasida</taxon>
        <taxon>Coccidia</taxon>
        <taxon>Eucoccidiorida</taxon>
        <taxon>Eimeriorina</taxon>
        <taxon>Eimeriidae</taxon>
        <taxon>Eimeria</taxon>
    </lineage>
</organism>
<gene>
    <name evidence="4" type="primary">Mzp 5-7</name>
</gene>
<evidence type="ECO:0000313" key="4">
    <source>
        <dbReference type="EMBL" id="AAA16457.1"/>
    </source>
</evidence>
<feature type="signal peptide" evidence="3">
    <location>
        <begin position="1"/>
        <end position="20"/>
    </location>
</feature>
<feature type="chain" id="PRO_5004166356" evidence="3">
    <location>
        <begin position="21"/>
        <end position="315"/>
    </location>
</feature>
<reference evidence="4" key="1">
    <citation type="journal article" date="1993" name="Mol. Biochem. Parasitol.">
        <title>Cloning and characterization of a surface antigen of Eimeria tenella merozoites and expression using a recombinant vaccinia virus.</title>
        <authorList>
            <person name="Binger M.H."/>
            <person name="Hug D."/>
            <person name="Weber G."/>
            <person name="Schildknecht E."/>
            <person name="Humbelin M."/>
            <person name="Pasamontes L."/>
        </authorList>
    </citation>
    <scope>NUCLEOTIDE SEQUENCE</scope>
</reference>
<keyword evidence="2" id="KW-0472">Membrane</keyword>
<keyword evidence="3" id="KW-0732">Signal</keyword>
<evidence type="ECO:0000256" key="1">
    <source>
        <dbReference type="SAM" id="MobiDB-lite"/>
    </source>
</evidence>
<proteinExistence type="evidence at transcript level"/>
<feature type="region of interest" description="Disordered" evidence="1">
    <location>
        <begin position="93"/>
        <end position="130"/>
    </location>
</feature>
<feature type="compositionally biased region" description="Basic and acidic residues" evidence="1">
    <location>
        <begin position="116"/>
        <end position="125"/>
    </location>
</feature>
<protein>
    <submittedName>
        <fullName evidence="4">Surface antigen</fullName>
    </submittedName>
</protein>
<evidence type="ECO:0000256" key="3">
    <source>
        <dbReference type="SAM" id="SignalP"/>
    </source>
</evidence>
<feature type="transmembrane region" description="Helical" evidence="2">
    <location>
        <begin position="54"/>
        <end position="77"/>
    </location>
</feature>
<evidence type="ECO:0000256" key="2">
    <source>
        <dbReference type="SAM" id="Phobius"/>
    </source>
</evidence>
<sequence length="315" mass="33376">MAKSMLSGIVFAGLVAAAAASSANSAANVSVLESGPAVQEVPARTVTARLAKPLLLLSALAATLAAAFLVLQCFNIISSNNQQTSVRRLAAGGACGDEEDADEGTSQQASRRRRKPDTPAADKYDFVGGTPVSVTEPNVDEVLIQIRNKQIFLKNPWTGQEEQVLVLERQSEEPILIVARTRQTLEGYLGSQALAQDGKTAKEEKVEGGKTHRRYKVKSSDPGYGFPYTTVLDGVPVGTDEDGYVVEVLMKTGPHGGVDMMTSTASQGKFCGVLMDDGKGNLVDGQGRKITAVIGMLTQPDTEFRSGPGDDEDDE</sequence>
<keyword evidence="2" id="KW-0812">Transmembrane</keyword>
<name>Q08181_EIMTE</name>
<keyword evidence="2" id="KW-1133">Transmembrane helix</keyword>
<accession>Q08181</accession>